<dbReference type="PROSITE" id="PS50005">
    <property type="entry name" value="TPR"/>
    <property type="match status" value="1"/>
</dbReference>
<evidence type="ECO:0000313" key="8">
    <source>
        <dbReference type="Proteomes" id="UP000188354"/>
    </source>
</evidence>
<evidence type="ECO:0000256" key="2">
    <source>
        <dbReference type="ARBA" id="ARBA00022803"/>
    </source>
</evidence>
<keyword evidence="1" id="KW-0677">Repeat</keyword>
<proteinExistence type="inferred from homology"/>
<evidence type="ECO:0000256" key="3">
    <source>
        <dbReference type="ARBA" id="ARBA00023602"/>
    </source>
</evidence>
<dbReference type="GO" id="GO:0005829">
    <property type="term" value="C:cytosol"/>
    <property type="evidence" value="ECO:0007669"/>
    <property type="project" value="TreeGrafter"/>
</dbReference>
<evidence type="ECO:0000256" key="1">
    <source>
        <dbReference type="ARBA" id="ARBA00022737"/>
    </source>
</evidence>
<name>A0A1J7GMJ8_LUPAN</name>
<dbReference type="InterPro" id="IPR019734">
    <property type="entry name" value="TPR_rpt"/>
</dbReference>
<evidence type="ECO:0000259" key="6">
    <source>
        <dbReference type="Pfam" id="PF18972"/>
    </source>
</evidence>
<sequence length="375" mass="42379">MALLMEKGSEPFTDTEKADLEAIAAIKESAAIELKEKGNEYVKKGKKHYSDAIDCYTRAINQNALSDSENSILFSNRAHVNLLLGNHRRALTDCQEALKLNPSNIKAIYRAVKASLSLDLLDEAQDYCQKGLQLDPNNEELKKFDQKIGVKIAEIKKREAEVSKAVTEAKELVSAIENRGLKIGKEMYRELTGLRKPVLDKNNILHWPVLLLYAEVMSSDFIEDFCETDMFSLHLDMISFLLPNIFAEDQPLPWDPERNYKREFVELYYEAGSGLLSKEKILQGLLEGTAASHGQESGDEEKDSVEDFKHNTGSPKWIKVNERKTLHDVLRGPNFIIPWIPVSSDSVVFSVFYVVSKQSSFYGKFKAGKWAPPSI</sequence>
<dbReference type="Pfam" id="PF00515">
    <property type="entry name" value="TPR_1"/>
    <property type="match status" value="1"/>
</dbReference>
<dbReference type="PANTHER" id="PTHR46035:SF1">
    <property type="entry name" value="TETRATRICOPEPTIDE REPEAT PROTEIN 4"/>
    <property type="match status" value="1"/>
</dbReference>
<dbReference type="GO" id="GO:0006457">
    <property type="term" value="P:protein folding"/>
    <property type="evidence" value="ECO:0007669"/>
    <property type="project" value="TreeGrafter"/>
</dbReference>
<dbReference type="Pfam" id="PF13181">
    <property type="entry name" value="TPR_8"/>
    <property type="match status" value="1"/>
</dbReference>
<accession>A0A1J7GMJ8</accession>
<dbReference type="EMBL" id="CM007371">
    <property type="protein sequence ID" value="OIW01662.1"/>
    <property type="molecule type" value="Genomic_DNA"/>
</dbReference>
<keyword evidence="8" id="KW-1185">Reference proteome</keyword>
<dbReference type="Gene3D" id="1.25.40.10">
    <property type="entry name" value="Tetratricopeptide repeat domain"/>
    <property type="match status" value="1"/>
</dbReference>
<dbReference type="GO" id="GO:0005634">
    <property type="term" value="C:nucleus"/>
    <property type="evidence" value="ECO:0007669"/>
    <property type="project" value="TreeGrafter"/>
</dbReference>
<dbReference type="InterPro" id="IPR011990">
    <property type="entry name" value="TPR-like_helical_dom_sf"/>
</dbReference>
<dbReference type="Pfam" id="PF18972">
    <property type="entry name" value="Wheel"/>
    <property type="match status" value="1"/>
</dbReference>
<evidence type="ECO:0000313" key="7">
    <source>
        <dbReference type="EMBL" id="OIW01662.1"/>
    </source>
</evidence>
<dbReference type="PANTHER" id="PTHR46035">
    <property type="entry name" value="TETRATRICOPEPTIDE REPEAT PROTEIN 4"/>
    <property type="match status" value="1"/>
</dbReference>
<dbReference type="STRING" id="3871.A0A1J7GMJ8"/>
<feature type="domain" description="Cns1/TTC4 wheel" evidence="6">
    <location>
        <begin position="200"/>
        <end position="278"/>
    </location>
</feature>
<dbReference type="SUPFAM" id="SSF48452">
    <property type="entry name" value="TPR-like"/>
    <property type="match status" value="1"/>
</dbReference>
<dbReference type="Gramene" id="OIW01662">
    <property type="protein sequence ID" value="OIW01662"/>
    <property type="gene ID" value="TanjilG_04630"/>
</dbReference>
<dbReference type="SMART" id="SM00028">
    <property type="entry name" value="TPR"/>
    <property type="match status" value="3"/>
</dbReference>
<dbReference type="InterPro" id="IPR044059">
    <property type="entry name" value="Csn1/TTC4_wheel"/>
</dbReference>
<evidence type="ECO:0000256" key="5">
    <source>
        <dbReference type="SAM" id="MobiDB-lite"/>
    </source>
</evidence>
<dbReference type="AlphaFoldDB" id="A0A1J7GMJ8"/>
<dbReference type="GO" id="GO:0030544">
    <property type="term" value="F:Hsp70 protein binding"/>
    <property type="evidence" value="ECO:0007669"/>
    <property type="project" value="TreeGrafter"/>
</dbReference>
<dbReference type="OMA" id="WRAAQCA"/>
<organism evidence="7 8">
    <name type="scientific">Lupinus angustifolius</name>
    <name type="common">Narrow-leaved blue lupine</name>
    <dbReference type="NCBI Taxonomy" id="3871"/>
    <lineage>
        <taxon>Eukaryota</taxon>
        <taxon>Viridiplantae</taxon>
        <taxon>Streptophyta</taxon>
        <taxon>Embryophyta</taxon>
        <taxon>Tracheophyta</taxon>
        <taxon>Spermatophyta</taxon>
        <taxon>Magnoliopsida</taxon>
        <taxon>eudicotyledons</taxon>
        <taxon>Gunneridae</taxon>
        <taxon>Pentapetalae</taxon>
        <taxon>rosids</taxon>
        <taxon>fabids</taxon>
        <taxon>Fabales</taxon>
        <taxon>Fabaceae</taxon>
        <taxon>Papilionoideae</taxon>
        <taxon>50 kb inversion clade</taxon>
        <taxon>genistoids sensu lato</taxon>
        <taxon>core genistoids</taxon>
        <taxon>Genisteae</taxon>
        <taxon>Lupinus</taxon>
    </lineage>
</organism>
<dbReference type="CDD" id="cd21377">
    <property type="entry name" value="CTWD_Cns1-like"/>
    <property type="match status" value="1"/>
</dbReference>
<gene>
    <name evidence="7" type="ORF">TanjilG_04630</name>
</gene>
<evidence type="ECO:0000256" key="4">
    <source>
        <dbReference type="PROSITE-ProRule" id="PRU00339"/>
    </source>
</evidence>
<feature type="repeat" description="TPR" evidence="4">
    <location>
        <begin position="71"/>
        <end position="104"/>
    </location>
</feature>
<reference evidence="7 8" key="1">
    <citation type="journal article" date="2017" name="Plant Biotechnol. J.">
        <title>A comprehensive draft genome sequence for lupin (Lupinus angustifolius), an emerging health food: insights into plant-microbe interactions and legume evolution.</title>
        <authorList>
            <person name="Hane J.K."/>
            <person name="Ming Y."/>
            <person name="Kamphuis L.G."/>
            <person name="Nelson M.N."/>
            <person name="Garg G."/>
            <person name="Atkins C.A."/>
            <person name="Bayer P.E."/>
            <person name="Bravo A."/>
            <person name="Bringans S."/>
            <person name="Cannon S."/>
            <person name="Edwards D."/>
            <person name="Foley R."/>
            <person name="Gao L.L."/>
            <person name="Harrison M.J."/>
            <person name="Huang W."/>
            <person name="Hurgobin B."/>
            <person name="Li S."/>
            <person name="Liu C.W."/>
            <person name="McGrath A."/>
            <person name="Morahan G."/>
            <person name="Murray J."/>
            <person name="Weller J."/>
            <person name="Jian J."/>
            <person name="Singh K.B."/>
        </authorList>
    </citation>
    <scope>NUCLEOTIDE SEQUENCE [LARGE SCALE GENOMIC DNA]</scope>
    <source>
        <strain evidence="8">cv. Tanjil</strain>
        <tissue evidence="7">Whole plant</tissue>
    </source>
</reference>
<comment type="similarity">
    <text evidence="3">Belongs to the TTC4 family.</text>
</comment>
<keyword evidence="2 4" id="KW-0802">TPR repeat</keyword>
<protein>
    <recommendedName>
        <fullName evidence="6">Cns1/TTC4 wheel domain-containing protein</fullName>
    </recommendedName>
</protein>
<dbReference type="GO" id="GO:0051879">
    <property type="term" value="F:Hsp90 protein binding"/>
    <property type="evidence" value="ECO:0007669"/>
    <property type="project" value="InterPro"/>
</dbReference>
<feature type="region of interest" description="Disordered" evidence="5">
    <location>
        <begin position="291"/>
        <end position="310"/>
    </location>
</feature>
<dbReference type="Proteomes" id="UP000188354">
    <property type="component" value="Chromosome LG11"/>
</dbReference>